<evidence type="ECO:0000313" key="2">
    <source>
        <dbReference type="Proteomes" id="UP000070620"/>
    </source>
</evidence>
<accession>A0A136PUP4</accession>
<dbReference type="EMBL" id="LRQV01000023">
    <property type="protein sequence ID" value="KXK62221.1"/>
    <property type="molecule type" value="Genomic_DNA"/>
</dbReference>
<dbReference type="RefSeq" id="WP_067362770.1">
    <property type="nucleotide sequence ID" value="NZ_JBIUBN010000008.1"/>
</dbReference>
<dbReference type="OrthoDB" id="3385328at2"/>
<gene>
    <name evidence="1" type="ORF">AWW66_09290</name>
</gene>
<reference evidence="1 2" key="1">
    <citation type="submission" date="2016-01" db="EMBL/GenBank/DDBJ databases">
        <title>Whole genome sequence and analysis of Micromonospora rosaria DSM 803, which can produce antibacterial substance rosamicin.</title>
        <authorList>
            <person name="Yang H."/>
            <person name="He X."/>
            <person name="Zhu D."/>
        </authorList>
    </citation>
    <scope>NUCLEOTIDE SEQUENCE [LARGE SCALE GENOMIC DNA]</scope>
    <source>
        <strain evidence="1 2">DSM 803</strain>
    </source>
</reference>
<protein>
    <submittedName>
        <fullName evidence="1">Uncharacterized protein</fullName>
    </submittedName>
</protein>
<proteinExistence type="predicted"/>
<name>A0A136PUP4_9ACTN</name>
<evidence type="ECO:0000313" key="1">
    <source>
        <dbReference type="EMBL" id="KXK62221.1"/>
    </source>
</evidence>
<sequence>MSVDDADSELVHIAVPAAYVPHVAALLAELDGWGGEARPAPRQPRPRPPEAVEWPTPELSRFARGRSKSHDTVLRMLDLLATRPGEWFSAEEVCAAIAVPRHRLGGALAGVSRMLRSHPAYRDLGLPLNRYVPSSLDGETGTFYWVSPEQARRWRQVRGDRGSTPPRPG</sequence>
<dbReference type="Proteomes" id="UP000070620">
    <property type="component" value="Unassembled WGS sequence"/>
</dbReference>
<organism evidence="1 2">
    <name type="scientific">Micromonospora rosaria</name>
    <dbReference type="NCBI Taxonomy" id="47874"/>
    <lineage>
        <taxon>Bacteria</taxon>
        <taxon>Bacillati</taxon>
        <taxon>Actinomycetota</taxon>
        <taxon>Actinomycetes</taxon>
        <taxon>Micromonosporales</taxon>
        <taxon>Micromonosporaceae</taxon>
        <taxon>Micromonospora</taxon>
    </lineage>
</organism>
<comment type="caution">
    <text evidence="1">The sequence shown here is derived from an EMBL/GenBank/DDBJ whole genome shotgun (WGS) entry which is preliminary data.</text>
</comment>
<dbReference type="AlphaFoldDB" id="A0A136PUP4"/>
<keyword evidence="2" id="KW-1185">Reference proteome</keyword>